<organism evidence="7 8">
    <name type="scientific">Azospirillum oleiclasticum</name>
    <dbReference type="NCBI Taxonomy" id="2735135"/>
    <lineage>
        <taxon>Bacteria</taxon>
        <taxon>Pseudomonadati</taxon>
        <taxon>Pseudomonadota</taxon>
        <taxon>Alphaproteobacteria</taxon>
        <taxon>Rhodospirillales</taxon>
        <taxon>Azospirillaceae</taxon>
        <taxon>Azospirillum</taxon>
    </lineage>
</organism>
<dbReference type="CDD" id="cd03257">
    <property type="entry name" value="ABC_NikE_OppD_transporters"/>
    <property type="match status" value="1"/>
</dbReference>
<protein>
    <submittedName>
        <fullName evidence="7">ATP-binding cassette domain-containing protein</fullName>
    </submittedName>
</protein>
<evidence type="ECO:0000259" key="6">
    <source>
        <dbReference type="PROSITE" id="PS50893"/>
    </source>
</evidence>
<dbReference type="InterPro" id="IPR003593">
    <property type="entry name" value="AAA+_ATPase"/>
</dbReference>
<keyword evidence="8" id="KW-1185">Reference proteome</keyword>
<dbReference type="GO" id="GO:0005524">
    <property type="term" value="F:ATP binding"/>
    <property type="evidence" value="ECO:0007669"/>
    <property type="project" value="UniProtKB-KW"/>
</dbReference>
<dbReference type="PROSITE" id="PS00211">
    <property type="entry name" value="ABC_TRANSPORTER_1"/>
    <property type="match status" value="1"/>
</dbReference>
<dbReference type="PANTHER" id="PTHR43776">
    <property type="entry name" value="TRANSPORT ATP-BINDING PROTEIN"/>
    <property type="match status" value="1"/>
</dbReference>
<keyword evidence="5 7" id="KW-0067">ATP-binding</keyword>
<dbReference type="PANTHER" id="PTHR43776:SF7">
    <property type="entry name" value="D,D-DIPEPTIDE TRANSPORT ATP-BINDING PROTEIN DDPF-RELATED"/>
    <property type="match status" value="1"/>
</dbReference>
<comment type="caution">
    <text evidence="7">The sequence shown here is derived from an EMBL/GenBank/DDBJ whole genome shotgun (WGS) entry which is preliminary data.</text>
</comment>
<keyword evidence="3" id="KW-0813">Transport</keyword>
<dbReference type="PROSITE" id="PS50893">
    <property type="entry name" value="ABC_TRANSPORTER_2"/>
    <property type="match status" value="1"/>
</dbReference>
<comment type="similarity">
    <text evidence="2">Belongs to the ABC transporter superfamily.</text>
</comment>
<dbReference type="EMBL" id="JABFDB010000001">
    <property type="protein sequence ID" value="NYZ18227.1"/>
    <property type="molecule type" value="Genomic_DNA"/>
</dbReference>
<dbReference type="InterPro" id="IPR013563">
    <property type="entry name" value="Oligopep_ABC_C"/>
</dbReference>
<evidence type="ECO:0000256" key="5">
    <source>
        <dbReference type="ARBA" id="ARBA00022840"/>
    </source>
</evidence>
<dbReference type="SMART" id="SM00382">
    <property type="entry name" value="AAA"/>
    <property type="match status" value="1"/>
</dbReference>
<sequence>MTAPLASIENVTVLYGGVLRAVDSVSFAIHPGETLGLVGESGSGKTTVSKLILGLLRPTEGRVLFDGRDVHALPAGERRWFRRQAQMIFQDPVSSLSPRLTIRTLLEEPLRIHGLPLKEHWPRMRELMDAIGIKEALLDKHPHQVSGGQARRVGIARALVLNPRLVVADEPTAGLDVSIQGDLLNLMHDLQGRFGLTYLLVSHNLSVVRTVTDEVAVMYLGRLVEHGPTRTVFARPAHPYTRALIAANPVIDPERLHPRATIAGEIPSPTALPPGCRFQTRCPKAQPRCREQDPALVPVAGPDRLGQSAACHFPNDAPERP</sequence>
<evidence type="ECO:0000313" key="8">
    <source>
        <dbReference type="Proteomes" id="UP000584642"/>
    </source>
</evidence>
<evidence type="ECO:0000256" key="1">
    <source>
        <dbReference type="ARBA" id="ARBA00004417"/>
    </source>
</evidence>
<feature type="domain" description="ABC transporter" evidence="6">
    <location>
        <begin position="6"/>
        <end position="245"/>
    </location>
</feature>
<keyword evidence="4" id="KW-0547">Nucleotide-binding</keyword>
<proteinExistence type="inferred from homology"/>
<evidence type="ECO:0000313" key="7">
    <source>
        <dbReference type="EMBL" id="NYZ18227.1"/>
    </source>
</evidence>
<evidence type="ECO:0000256" key="2">
    <source>
        <dbReference type="ARBA" id="ARBA00005417"/>
    </source>
</evidence>
<dbReference type="Pfam" id="PF08352">
    <property type="entry name" value="oligo_HPY"/>
    <property type="match status" value="1"/>
</dbReference>
<dbReference type="Gene3D" id="3.40.50.300">
    <property type="entry name" value="P-loop containing nucleotide triphosphate hydrolases"/>
    <property type="match status" value="1"/>
</dbReference>
<dbReference type="Proteomes" id="UP000584642">
    <property type="component" value="Unassembled WGS sequence"/>
</dbReference>
<dbReference type="RefSeq" id="WP_180279990.1">
    <property type="nucleotide sequence ID" value="NZ_JABFDB010000001.1"/>
</dbReference>
<dbReference type="NCBIfam" id="TIGR01727">
    <property type="entry name" value="oligo_HPY"/>
    <property type="match status" value="1"/>
</dbReference>
<comment type="subcellular location">
    <subcellularLocation>
        <location evidence="1">Cell inner membrane</location>
        <topology evidence="1">Peripheral membrane protein</topology>
    </subcellularLocation>
</comment>
<accession>A0ABX2T1N2</accession>
<dbReference type="Pfam" id="PF00005">
    <property type="entry name" value="ABC_tran"/>
    <property type="match status" value="1"/>
</dbReference>
<evidence type="ECO:0000256" key="4">
    <source>
        <dbReference type="ARBA" id="ARBA00022741"/>
    </source>
</evidence>
<dbReference type="SUPFAM" id="SSF52540">
    <property type="entry name" value="P-loop containing nucleoside triphosphate hydrolases"/>
    <property type="match status" value="1"/>
</dbReference>
<dbReference type="InterPro" id="IPR003439">
    <property type="entry name" value="ABC_transporter-like_ATP-bd"/>
</dbReference>
<reference evidence="7 8" key="1">
    <citation type="submission" date="2020-05" db="EMBL/GenBank/DDBJ databases">
        <title>Azospirillum oleiclasticum sp. nov, a nitrogen-fixing and heavy crude oil-emulsifying bacterium isolated from the crude oil of Yumen Oilfield.</title>
        <authorList>
            <person name="Wu D."/>
            <person name="Cai M."/>
            <person name="Zhang X."/>
        </authorList>
    </citation>
    <scope>NUCLEOTIDE SEQUENCE [LARGE SCALE GENOMIC DNA]</scope>
    <source>
        <strain evidence="7 8">ROY-1-1-2</strain>
    </source>
</reference>
<name>A0ABX2T1N2_9PROT</name>
<dbReference type="InterPro" id="IPR027417">
    <property type="entry name" value="P-loop_NTPase"/>
</dbReference>
<evidence type="ECO:0000256" key="3">
    <source>
        <dbReference type="ARBA" id="ARBA00022448"/>
    </source>
</evidence>
<dbReference type="InterPro" id="IPR017871">
    <property type="entry name" value="ABC_transporter-like_CS"/>
</dbReference>
<dbReference type="InterPro" id="IPR050319">
    <property type="entry name" value="ABC_transp_ATP-bind"/>
</dbReference>
<gene>
    <name evidence="7" type="ORF">HND93_00770</name>
</gene>